<evidence type="ECO:0000256" key="1">
    <source>
        <dbReference type="SAM" id="Phobius"/>
    </source>
</evidence>
<keyword evidence="1" id="KW-0472">Membrane</keyword>
<keyword evidence="1" id="KW-0812">Transmembrane</keyword>
<sequence>MGAGTALRLTRTAVFAVVCVSLSGLGHALRSPAPLSPSVLALASLAAGWAGWWLTGRDRGARAVVGACAAGQILLHALFTWAHSFPSAGAQQAMGGASGESHAPMTMAHAQAGTGDGPVDLMALVTAFASAFDSHALPPGMAAAHVVAGALCGWWLWRGEAAVHQLGRGLAVFVAAPLLLAWRALSHARTVPPRPRVRAPRRPSRRPRHLVVLCAAARRGPPLLPSA</sequence>
<keyword evidence="3" id="KW-1185">Reference proteome</keyword>
<dbReference type="RefSeq" id="WP_344271579.1">
    <property type="nucleotide sequence ID" value="NZ_BAAAKV010000009.1"/>
</dbReference>
<name>A0ABN1UMZ4_9ACTN</name>
<gene>
    <name evidence="2" type="ORF">GCM10009654_13430</name>
</gene>
<protein>
    <recommendedName>
        <fullName evidence="4">Integral membrane protein</fullName>
    </recommendedName>
</protein>
<feature type="transmembrane region" description="Helical" evidence="1">
    <location>
        <begin position="136"/>
        <end position="157"/>
    </location>
</feature>
<organism evidence="2 3">
    <name type="scientific">Streptomyces hebeiensis</name>
    <dbReference type="NCBI Taxonomy" id="229486"/>
    <lineage>
        <taxon>Bacteria</taxon>
        <taxon>Bacillati</taxon>
        <taxon>Actinomycetota</taxon>
        <taxon>Actinomycetes</taxon>
        <taxon>Kitasatosporales</taxon>
        <taxon>Streptomycetaceae</taxon>
        <taxon>Streptomyces</taxon>
    </lineage>
</organism>
<feature type="transmembrane region" description="Helical" evidence="1">
    <location>
        <begin position="38"/>
        <end position="56"/>
    </location>
</feature>
<keyword evidence="1" id="KW-1133">Transmembrane helix</keyword>
<reference evidence="2 3" key="1">
    <citation type="journal article" date="2019" name="Int. J. Syst. Evol. Microbiol.">
        <title>The Global Catalogue of Microorganisms (GCM) 10K type strain sequencing project: providing services to taxonomists for standard genome sequencing and annotation.</title>
        <authorList>
            <consortium name="The Broad Institute Genomics Platform"/>
            <consortium name="The Broad Institute Genome Sequencing Center for Infectious Disease"/>
            <person name="Wu L."/>
            <person name="Ma J."/>
        </authorList>
    </citation>
    <scope>NUCLEOTIDE SEQUENCE [LARGE SCALE GENOMIC DNA]</scope>
    <source>
        <strain evidence="2 3">JCM 12696</strain>
    </source>
</reference>
<feature type="transmembrane region" description="Helical" evidence="1">
    <location>
        <begin position="63"/>
        <end position="82"/>
    </location>
</feature>
<proteinExistence type="predicted"/>
<evidence type="ECO:0000313" key="3">
    <source>
        <dbReference type="Proteomes" id="UP001501371"/>
    </source>
</evidence>
<comment type="caution">
    <text evidence="2">The sequence shown here is derived from an EMBL/GenBank/DDBJ whole genome shotgun (WGS) entry which is preliminary data.</text>
</comment>
<dbReference type="Proteomes" id="UP001501371">
    <property type="component" value="Unassembled WGS sequence"/>
</dbReference>
<accession>A0ABN1UMZ4</accession>
<feature type="transmembrane region" description="Helical" evidence="1">
    <location>
        <begin position="169"/>
        <end position="185"/>
    </location>
</feature>
<dbReference type="EMBL" id="BAAAKV010000009">
    <property type="protein sequence ID" value="GAA1158611.1"/>
    <property type="molecule type" value="Genomic_DNA"/>
</dbReference>
<evidence type="ECO:0000313" key="2">
    <source>
        <dbReference type="EMBL" id="GAA1158611.1"/>
    </source>
</evidence>
<evidence type="ECO:0008006" key="4">
    <source>
        <dbReference type="Google" id="ProtNLM"/>
    </source>
</evidence>